<dbReference type="EMBL" id="JANPWB010000002">
    <property type="protein sequence ID" value="KAJ1206568.1"/>
    <property type="molecule type" value="Genomic_DNA"/>
</dbReference>
<dbReference type="Proteomes" id="UP001066276">
    <property type="component" value="Chromosome 1_2"/>
</dbReference>
<name>A0AAV7VXY1_PLEWA</name>
<proteinExistence type="predicted"/>
<accession>A0AAV7VXY1</accession>
<gene>
    <name evidence="1" type="ORF">NDU88_001971</name>
</gene>
<organism evidence="1 2">
    <name type="scientific">Pleurodeles waltl</name>
    <name type="common">Iberian ribbed newt</name>
    <dbReference type="NCBI Taxonomy" id="8319"/>
    <lineage>
        <taxon>Eukaryota</taxon>
        <taxon>Metazoa</taxon>
        <taxon>Chordata</taxon>
        <taxon>Craniata</taxon>
        <taxon>Vertebrata</taxon>
        <taxon>Euteleostomi</taxon>
        <taxon>Amphibia</taxon>
        <taxon>Batrachia</taxon>
        <taxon>Caudata</taxon>
        <taxon>Salamandroidea</taxon>
        <taxon>Salamandridae</taxon>
        <taxon>Pleurodelinae</taxon>
        <taxon>Pleurodeles</taxon>
    </lineage>
</organism>
<evidence type="ECO:0000313" key="1">
    <source>
        <dbReference type="EMBL" id="KAJ1206568.1"/>
    </source>
</evidence>
<keyword evidence="2" id="KW-1185">Reference proteome</keyword>
<reference evidence="1" key="1">
    <citation type="journal article" date="2022" name="bioRxiv">
        <title>Sequencing and chromosome-scale assembly of the giantPleurodeles waltlgenome.</title>
        <authorList>
            <person name="Brown T."/>
            <person name="Elewa A."/>
            <person name="Iarovenko S."/>
            <person name="Subramanian E."/>
            <person name="Araus A.J."/>
            <person name="Petzold A."/>
            <person name="Susuki M."/>
            <person name="Suzuki K.-i.T."/>
            <person name="Hayashi T."/>
            <person name="Toyoda A."/>
            <person name="Oliveira C."/>
            <person name="Osipova E."/>
            <person name="Leigh N.D."/>
            <person name="Simon A."/>
            <person name="Yun M.H."/>
        </authorList>
    </citation>
    <scope>NUCLEOTIDE SEQUENCE</scope>
    <source>
        <strain evidence="1">20211129_DDA</strain>
        <tissue evidence="1">Liver</tissue>
    </source>
</reference>
<evidence type="ECO:0000313" key="2">
    <source>
        <dbReference type="Proteomes" id="UP001066276"/>
    </source>
</evidence>
<sequence length="76" mass="8323">MMPTTPGESTDGVQRYCSKKNLWIQTDACWNSKIEILDLNASEPVLRLAPVGVISDSEDVMGRHAGSKVFGEEAEL</sequence>
<dbReference type="AlphaFoldDB" id="A0AAV7VXY1"/>
<protein>
    <submittedName>
        <fullName evidence="1">Uncharacterized protein</fullName>
    </submittedName>
</protein>
<comment type="caution">
    <text evidence="1">The sequence shown here is derived from an EMBL/GenBank/DDBJ whole genome shotgun (WGS) entry which is preliminary data.</text>
</comment>